<dbReference type="InterPro" id="IPR003431">
    <property type="entry name" value="B-propeller_Phytase"/>
</dbReference>
<dbReference type="AlphaFoldDB" id="A0A926JNW9"/>
<comment type="caution">
    <text evidence="2">The sequence shown here is derived from an EMBL/GenBank/DDBJ whole genome shotgun (WGS) entry which is preliminary data.</text>
</comment>
<dbReference type="PROSITE" id="PS51662">
    <property type="entry name" value="BP_PHYTASE"/>
    <property type="match status" value="1"/>
</dbReference>
<dbReference type="SUPFAM" id="SSF50956">
    <property type="entry name" value="Thermostable phytase (3-phytase)"/>
    <property type="match status" value="1"/>
</dbReference>
<dbReference type="Pfam" id="PF02333">
    <property type="entry name" value="Phytase"/>
    <property type="match status" value="1"/>
</dbReference>
<dbReference type="EMBL" id="JACVDC010000002">
    <property type="protein sequence ID" value="MBC9794613.1"/>
    <property type="molecule type" value="Genomic_DNA"/>
</dbReference>
<accession>A0A926JNW9</accession>
<protein>
    <submittedName>
        <fullName evidence="2">Phytase</fullName>
    </submittedName>
</protein>
<feature type="domain" description="BPP" evidence="1">
    <location>
        <begin position="39"/>
        <end position="367"/>
    </location>
</feature>
<gene>
    <name evidence="2" type="ORF">IBL28_01430</name>
</gene>
<proteinExistence type="predicted"/>
<dbReference type="Proteomes" id="UP000653730">
    <property type="component" value="Unassembled WGS sequence"/>
</dbReference>
<name>A0A926JNW9_9FLAO</name>
<dbReference type="GO" id="GO:0016158">
    <property type="term" value="F:inositol hexakisphosphate 3-phosphatase activity"/>
    <property type="evidence" value="ECO:0007669"/>
    <property type="project" value="InterPro"/>
</dbReference>
<keyword evidence="3" id="KW-1185">Reference proteome</keyword>
<dbReference type="RefSeq" id="WP_187963770.1">
    <property type="nucleotide sequence ID" value="NZ_JACVDC010000002.1"/>
</dbReference>
<evidence type="ECO:0000259" key="1">
    <source>
        <dbReference type="PROSITE" id="PS51662"/>
    </source>
</evidence>
<dbReference type="Gene3D" id="2.120.10.30">
    <property type="entry name" value="TolB, C-terminal domain"/>
    <property type="match status" value="1"/>
</dbReference>
<evidence type="ECO:0000313" key="3">
    <source>
        <dbReference type="Proteomes" id="UP000653730"/>
    </source>
</evidence>
<dbReference type="InterPro" id="IPR011042">
    <property type="entry name" value="6-blade_b-propeller_TolB-like"/>
</dbReference>
<reference evidence="2 3" key="1">
    <citation type="submission" date="2020-09" db="EMBL/GenBank/DDBJ databases">
        <title>Sinomicrobium weinanense sp. nov., a halophilic bacteria isolated from saline-alkali soil.</title>
        <authorList>
            <person name="Wu P."/>
            <person name="Ren H."/>
            <person name="Mei Y."/>
            <person name="Liang Y."/>
            <person name="Chen Z."/>
        </authorList>
    </citation>
    <scope>NUCLEOTIDE SEQUENCE [LARGE SCALE GENOMIC DNA]</scope>
    <source>
        <strain evidence="2 3">FJxs</strain>
    </source>
</reference>
<sequence length="372" mass="40743">MKKTILILTVSAAILTSCKRQPVETHGSASQTGNDSISLKKDQPEIINLIADMETEPVATGDDAADDACIWYNTATPEGSTIIGTNKKQGLVVYDLKGKQLFQYPVGRVNNVDIRDGFALGRDTVALVAATNRSDNTISVFKVNKADGSLQNVAARKLVSEMPEVYGFGMYRSPETGKFYGFITGKEGEVEQWEMFAKGDKVDGKIVRKFQVGSQTEGVVADDHHAKVYIGEENVALWKYGAEPGDGTEREKVASVTDRNMKSDFEGVTIYPQDGGKGYVILSSQGNNSYAVFDREENTYLGSFALVAGETVDGTYDTDGIDATSRYFNEKYPQGFFIAQDGANTQGKDTLNQNFKVIDWRKVAEGLHLDKH</sequence>
<dbReference type="PROSITE" id="PS51257">
    <property type="entry name" value="PROKAR_LIPOPROTEIN"/>
    <property type="match status" value="1"/>
</dbReference>
<evidence type="ECO:0000313" key="2">
    <source>
        <dbReference type="EMBL" id="MBC9794613.1"/>
    </source>
</evidence>
<organism evidence="2 3">
    <name type="scientific">Sinomicrobium weinanense</name>
    <dbReference type="NCBI Taxonomy" id="2842200"/>
    <lineage>
        <taxon>Bacteria</taxon>
        <taxon>Pseudomonadati</taxon>
        <taxon>Bacteroidota</taxon>
        <taxon>Flavobacteriia</taxon>
        <taxon>Flavobacteriales</taxon>
        <taxon>Flavobacteriaceae</taxon>
        <taxon>Sinomicrobium</taxon>
    </lineage>
</organism>